<dbReference type="OrthoDB" id="2410297at2759"/>
<comment type="caution">
    <text evidence="1">The sequence shown here is derived from an EMBL/GenBank/DDBJ whole genome shotgun (WGS) entry which is preliminary data.</text>
</comment>
<protein>
    <submittedName>
        <fullName evidence="1">10975_t:CDS:1</fullName>
    </submittedName>
</protein>
<dbReference type="Gene3D" id="2.60.270.20">
    <property type="entry name" value="Cytolysin/lectin"/>
    <property type="match status" value="1"/>
</dbReference>
<organism evidence="1 2">
    <name type="scientific">Paraglomus brasilianum</name>
    <dbReference type="NCBI Taxonomy" id="144538"/>
    <lineage>
        <taxon>Eukaryota</taxon>
        <taxon>Fungi</taxon>
        <taxon>Fungi incertae sedis</taxon>
        <taxon>Mucoromycota</taxon>
        <taxon>Glomeromycotina</taxon>
        <taxon>Glomeromycetes</taxon>
        <taxon>Paraglomerales</taxon>
        <taxon>Paraglomeraceae</taxon>
        <taxon>Paraglomus</taxon>
    </lineage>
</organism>
<keyword evidence="2" id="KW-1185">Reference proteome</keyword>
<evidence type="ECO:0000313" key="2">
    <source>
        <dbReference type="Proteomes" id="UP000789739"/>
    </source>
</evidence>
<name>A0A9N9CGM8_9GLOM</name>
<accession>A0A9N9CGM8</accession>
<dbReference type="InterPro" id="IPR015926">
    <property type="entry name" value="Cytolysin/lectin"/>
</dbReference>
<dbReference type="AlphaFoldDB" id="A0A9N9CGM8"/>
<proteinExistence type="predicted"/>
<gene>
    <name evidence="1" type="ORF">PBRASI_LOCUS7634</name>
</gene>
<dbReference type="Proteomes" id="UP000789739">
    <property type="component" value="Unassembled WGS sequence"/>
</dbReference>
<reference evidence="1" key="1">
    <citation type="submission" date="2021-06" db="EMBL/GenBank/DDBJ databases">
        <authorList>
            <person name="Kallberg Y."/>
            <person name="Tangrot J."/>
            <person name="Rosling A."/>
        </authorList>
    </citation>
    <scope>NUCLEOTIDE SEQUENCE</scope>
    <source>
        <strain evidence="1">BR232B</strain>
    </source>
</reference>
<dbReference type="EMBL" id="CAJVPI010001211">
    <property type="protein sequence ID" value="CAG8600872.1"/>
    <property type="molecule type" value="Genomic_DNA"/>
</dbReference>
<evidence type="ECO:0000313" key="1">
    <source>
        <dbReference type="EMBL" id="CAG8600872.1"/>
    </source>
</evidence>
<sequence length="260" mass="29556">MSESASLLQILGTIRKELTRGITIGIENFHEHYYLRNMEYYCETDCFNAPTISISPGKWGLGAFRSSITNGTRGLLTYELQSESFTLTDRLFLIIGWHVPLIGDNHYFLHVAQVESPDFPAKESERQRVYEFLSHKKTRAGKKTIFCYVSPEVVDDQKQQVNEKEDGKADHASRSCLTVCASMATTSLANLRVEIHPQKFPTDEQNVEGTIHIAGPPQRFSFTKLMEERFANAEIKVNDALEKFLKIKTESTVKDTRKGI</sequence>